<sequence length="459" mass="54595">MESKEVIARIGKILKDNTAITEDEYIAVMNIFCENTFDYDIQQLYNNFEKTKYDYYIPEKILMRCYKNKSYSKALSLLAEDMDSENKTYEWGILFHNKGIWLLNRDIKVSNTQFSSQRTVFKILFTNKTDSKYFKYFNHEYLLGYDKDIYFFRDVITYKNTKFSSVKSDSWNAYFSCIKRFMDYYISEKGHYIEDIDKCYRNIKLSDYEAYIKDNRTIKTPNTAKNQFFYIKSFVLSQTYNKEFDISSNEIISRCKNILNKPAGNVDETDIKKIAGIIKCIENQRNGKRNKTIFLILLCFGMERRKICALTWDDIDKKCEKIKMGKYEMVMPHILQQSFKKLKQGKNDDATYVFGNSRTNWQKPLPESGINGVLEFIKNIDTQDEFYKKFSPGNIRKWLFRFLLKENPLQDVLVLMNIPISNISNYISDEEMIEFTTDKLSKGKKYLLEDFMNDVEKLL</sequence>
<keyword evidence="3" id="KW-1185">Reference proteome</keyword>
<gene>
    <name evidence="2" type="ORF">WMO37_05035</name>
</gene>
<protein>
    <recommendedName>
        <fullName evidence="4">Integrase</fullName>
    </recommendedName>
</protein>
<evidence type="ECO:0008006" key="4">
    <source>
        <dbReference type="Google" id="ProtNLM"/>
    </source>
</evidence>
<organism evidence="2 3">
    <name type="scientific">Lachnospira intestinalis</name>
    <dbReference type="NCBI Taxonomy" id="3133158"/>
    <lineage>
        <taxon>Bacteria</taxon>
        <taxon>Bacillati</taxon>
        <taxon>Bacillota</taxon>
        <taxon>Clostridia</taxon>
        <taxon>Lachnospirales</taxon>
        <taxon>Lachnospiraceae</taxon>
        <taxon>Lachnospira</taxon>
    </lineage>
</organism>
<dbReference type="EMBL" id="JBBMFS010000003">
    <property type="protein sequence ID" value="MEQ2554384.1"/>
    <property type="molecule type" value="Genomic_DNA"/>
</dbReference>
<keyword evidence="1" id="KW-0233">DNA recombination</keyword>
<dbReference type="SUPFAM" id="SSF56349">
    <property type="entry name" value="DNA breaking-rejoining enzymes"/>
    <property type="match status" value="1"/>
</dbReference>
<dbReference type="Gene3D" id="1.10.443.10">
    <property type="entry name" value="Intergrase catalytic core"/>
    <property type="match status" value="1"/>
</dbReference>
<evidence type="ECO:0000313" key="3">
    <source>
        <dbReference type="Proteomes" id="UP001546774"/>
    </source>
</evidence>
<name>A0ABV1H3V3_9FIRM</name>
<accession>A0ABV1H3V3</accession>
<dbReference type="InterPro" id="IPR011010">
    <property type="entry name" value="DNA_brk_join_enz"/>
</dbReference>
<dbReference type="InterPro" id="IPR013762">
    <property type="entry name" value="Integrase-like_cat_sf"/>
</dbReference>
<dbReference type="Proteomes" id="UP001546774">
    <property type="component" value="Unassembled WGS sequence"/>
</dbReference>
<reference evidence="2" key="1">
    <citation type="submission" date="2024-03" db="EMBL/GenBank/DDBJ databases">
        <title>Human intestinal bacterial collection.</title>
        <authorList>
            <person name="Pauvert C."/>
            <person name="Hitch T.C.A."/>
            <person name="Clavel T."/>
        </authorList>
    </citation>
    <scope>NUCLEOTIDE SEQUENCE [LARGE SCALE GENOMIC DNA]</scope>
    <source>
        <strain evidence="2">CLA-AA-H89B</strain>
    </source>
</reference>
<proteinExistence type="predicted"/>
<evidence type="ECO:0000256" key="1">
    <source>
        <dbReference type="ARBA" id="ARBA00023172"/>
    </source>
</evidence>
<evidence type="ECO:0000313" key="2">
    <source>
        <dbReference type="EMBL" id="MEQ2554384.1"/>
    </source>
</evidence>
<comment type="caution">
    <text evidence="2">The sequence shown here is derived from an EMBL/GenBank/DDBJ whole genome shotgun (WGS) entry which is preliminary data.</text>
</comment>